<dbReference type="AlphaFoldDB" id="S3BSN3"/>
<evidence type="ECO:0000313" key="2">
    <source>
        <dbReference type="EMBL" id="EPE04259.1"/>
    </source>
</evidence>
<organism evidence="2 3">
    <name type="scientific">Ophiostoma piceae (strain UAMH 11346)</name>
    <name type="common">Sap stain fungus</name>
    <dbReference type="NCBI Taxonomy" id="1262450"/>
    <lineage>
        <taxon>Eukaryota</taxon>
        <taxon>Fungi</taxon>
        <taxon>Dikarya</taxon>
        <taxon>Ascomycota</taxon>
        <taxon>Pezizomycotina</taxon>
        <taxon>Sordariomycetes</taxon>
        <taxon>Sordariomycetidae</taxon>
        <taxon>Ophiostomatales</taxon>
        <taxon>Ophiostomataceae</taxon>
        <taxon>Ophiostoma</taxon>
    </lineage>
</organism>
<name>S3BSN3_OPHP1</name>
<evidence type="ECO:0000313" key="3">
    <source>
        <dbReference type="Proteomes" id="UP000016923"/>
    </source>
</evidence>
<accession>S3BSN3</accession>
<dbReference type="eggNOG" id="ENOG502S9IJ">
    <property type="taxonomic scope" value="Eukaryota"/>
</dbReference>
<dbReference type="Proteomes" id="UP000016923">
    <property type="component" value="Unassembled WGS sequence"/>
</dbReference>
<dbReference type="PANTHER" id="PTHR40644">
    <property type="entry name" value="UPF0653 PROTEIN C607.02C"/>
    <property type="match status" value="1"/>
</dbReference>
<reference evidence="2 3" key="1">
    <citation type="journal article" date="2013" name="BMC Genomics">
        <title>The genome and transcriptome of the pine saprophyte Ophiostoma piceae, and a comparison with the bark beetle-associated pine pathogen Grosmannia clavigera.</title>
        <authorList>
            <person name="Haridas S."/>
            <person name="Wang Y."/>
            <person name="Lim L."/>
            <person name="Massoumi Alamouti S."/>
            <person name="Jackman S."/>
            <person name="Docking R."/>
            <person name="Robertson G."/>
            <person name="Birol I."/>
            <person name="Bohlmann J."/>
            <person name="Breuil C."/>
        </authorList>
    </citation>
    <scope>NUCLEOTIDE SEQUENCE [LARGE SCALE GENOMIC DNA]</scope>
    <source>
        <strain evidence="2 3">UAMH 11346</strain>
    </source>
</reference>
<dbReference type="OrthoDB" id="5876637at2759"/>
<feature type="compositionally biased region" description="Basic and acidic residues" evidence="1">
    <location>
        <begin position="82"/>
        <end position="96"/>
    </location>
</feature>
<dbReference type="VEuPathDB" id="FungiDB:F503_04774"/>
<feature type="compositionally biased region" description="Basic and acidic residues" evidence="1">
    <location>
        <begin position="46"/>
        <end position="73"/>
    </location>
</feature>
<proteinExistence type="predicted"/>
<protein>
    <submittedName>
        <fullName evidence="2">Uncharacterized protein</fullName>
    </submittedName>
</protein>
<dbReference type="PANTHER" id="PTHR40644:SF1">
    <property type="entry name" value="UPF0653 PROTEIN C607.02C"/>
    <property type="match status" value="1"/>
</dbReference>
<gene>
    <name evidence="2" type="ORF">F503_04774</name>
</gene>
<dbReference type="HOGENOM" id="CLU_053180_1_0_1"/>
<sequence>MPHKHTRREQDLSLFDLPPTRIARPLPTAPAPKKKARNQTSTTKVRPKDAPKAKPEVKADAKADGNKPAKSAEPKAAPKTVTTEKTEKGDKTEKTGKTGNTPEKPETKAAPETKVQPQKTNAKDDPRNLKRKREAAAKANKGSIAVVPTKNNDTPRAFRRLMAIAGGKRTRNGLDTGIVKETKRQKKERRAKELAVASAAAAAEAGVDGVDLKALEDAAVAPTATEAEVAAAAEKLTIRPGEKLADFNRRVDAALPLAGIVKNALPNSSGSKDPLGLAKTFRTKQERKLHKLYDQWRVDDVKLKAKLEEEKEIVDEKDAELDEEFGVKWRVDFEQPSKRAKKAKGGSGNNYIGDDIWGDFNRKRAKEGKLNAVRAGVHNSVEAPPERLTAIDSSKFNFAKKKIMDGKGKGSTVVAAASKAAKAAR</sequence>
<keyword evidence="3" id="KW-1185">Reference proteome</keyword>
<feature type="region of interest" description="Disordered" evidence="1">
    <location>
        <begin position="1"/>
        <end position="190"/>
    </location>
</feature>
<dbReference type="EMBL" id="KE148162">
    <property type="protein sequence ID" value="EPE04259.1"/>
    <property type="molecule type" value="Genomic_DNA"/>
</dbReference>
<evidence type="ECO:0000256" key="1">
    <source>
        <dbReference type="SAM" id="MobiDB-lite"/>
    </source>
</evidence>